<reference evidence="2 3" key="1">
    <citation type="submission" date="2007-06" db="EMBL/GenBank/DDBJ databases">
        <authorList>
            <person name="Shimkets L."/>
            <person name="Ferriera S."/>
            <person name="Johnson J."/>
            <person name="Kravitz S."/>
            <person name="Beeson K."/>
            <person name="Sutton G."/>
            <person name="Rogers Y.-H."/>
            <person name="Friedman R."/>
            <person name="Frazier M."/>
            <person name="Venter J.C."/>
        </authorList>
    </citation>
    <scope>NUCLEOTIDE SEQUENCE [LARGE SCALE GENOMIC DNA]</scope>
    <source>
        <strain evidence="2 3">SIR-1</strain>
    </source>
</reference>
<dbReference type="SMART" id="SM00567">
    <property type="entry name" value="EZ_HEAT"/>
    <property type="match status" value="5"/>
</dbReference>
<dbReference type="RefSeq" id="WP_006973307.1">
    <property type="nucleotide sequence ID" value="NZ_ABCS01000044.1"/>
</dbReference>
<proteinExistence type="predicted"/>
<accession>A6G9B2</accession>
<dbReference type="Pfam" id="PF13646">
    <property type="entry name" value="HEAT_2"/>
    <property type="match status" value="1"/>
</dbReference>
<dbReference type="InterPro" id="IPR004155">
    <property type="entry name" value="PBS_lyase_HEAT"/>
</dbReference>
<feature type="signal peptide" evidence="1">
    <location>
        <begin position="1"/>
        <end position="18"/>
    </location>
</feature>
<dbReference type="EMBL" id="ABCS01000044">
    <property type="protein sequence ID" value="EDM77534.1"/>
    <property type="molecule type" value="Genomic_DNA"/>
</dbReference>
<evidence type="ECO:0000256" key="1">
    <source>
        <dbReference type="SAM" id="SignalP"/>
    </source>
</evidence>
<dbReference type="Proteomes" id="UP000005801">
    <property type="component" value="Unassembled WGS sequence"/>
</dbReference>
<evidence type="ECO:0000313" key="3">
    <source>
        <dbReference type="Proteomes" id="UP000005801"/>
    </source>
</evidence>
<name>A6G9B2_9BACT</name>
<evidence type="ECO:0008006" key="4">
    <source>
        <dbReference type="Google" id="ProtNLM"/>
    </source>
</evidence>
<keyword evidence="1" id="KW-0732">Signal</keyword>
<dbReference type="AlphaFoldDB" id="A6G9B2"/>
<sequence>MSRSRLPALLLSTLPAFAAGVASSAASEVRAAPEADAAQGDAEPEDDYGRYPIWPTEIERIAAPLRDPAMTTESGRMAALEELRPYATRVISAEIEFALTDPAPEVRNFALGICVERRLVSCVDEAEAMWDSGEPGVRFMALSLLSFDPSEAHLERLYEAMRDPNDMIREHAIDRLVDAPLDEQAAASARREIVGQLGDVSARVRRAAARGLGRLGPGEGALALVRLLDDVDVGVARDAAEALGKLRDERAAPALLRALDSPPTPEFARAGLGAIAALSGEELDQALLDFLDTPPRNARRSDVAWAVGTRLEPGAALIAGLVERMRDPDLREHCTRALLWMGERAVPFLEAAIERGLEPDVRLEVDRLLAARSLPATRRDELDIIETQHSEGGSTRAAAMAWPEPVAWPEADAREAWFERLAEPKELEAGAALAELARREELSWFEGAIGWTLERAGTAEAAGPWLVALALAPEGTLGGRGHTIAWGQVANWAANAGGGAEGRCLATLALGSAAGTRHEDTVHAELVRLAGAHLEDVRACAAMALVRFGDDAVLDALLADPSPRVRAMTAVAIRSLRRPAADLRMRLAVQADRDPHARARTGAAATLAKLEAPGRGSRRARKQQAPLVLLRAELSMFAAVSDADSKREALHWQRFELDGQTIDLPVFGSARPGRPMPWTLAPLAGAQVVDIDTGAAGVRPRPYTYDVFEMHM</sequence>
<dbReference type="SUPFAM" id="SSF48371">
    <property type="entry name" value="ARM repeat"/>
    <property type="match status" value="1"/>
</dbReference>
<dbReference type="InterPro" id="IPR011989">
    <property type="entry name" value="ARM-like"/>
</dbReference>
<keyword evidence="3" id="KW-1185">Reference proteome</keyword>
<dbReference type="Gene3D" id="1.25.10.10">
    <property type="entry name" value="Leucine-rich Repeat Variant"/>
    <property type="match status" value="1"/>
</dbReference>
<protein>
    <recommendedName>
        <fullName evidence="4">HEAT repeat protein</fullName>
    </recommendedName>
</protein>
<evidence type="ECO:0000313" key="2">
    <source>
        <dbReference type="EMBL" id="EDM77534.1"/>
    </source>
</evidence>
<dbReference type="STRING" id="391625.PPSIR1_09530"/>
<gene>
    <name evidence="2" type="ORF">PPSIR1_09530</name>
</gene>
<feature type="chain" id="PRO_5002695270" description="HEAT repeat protein" evidence="1">
    <location>
        <begin position="19"/>
        <end position="712"/>
    </location>
</feature>
<dbReference type="InterPro" id="IPR016024">
    <property type="entry name" value="ARM-type_fold"/>
</dbReference>
<organism evidence="2 3">
    <name type="scientific">Plesiocystis pacifica SIR-1</name>
    <dbReference type="NCBI Taxonomy" id="391625"/>
    <lineage>
        <taxon>Bacteria</taxon>
        <taxon>Pseudomonadati</taxon>
        <taxon>Myxococcota</taxon>
        <taxon>Polyangia</taxon>
        <taxon>Nannocystales</taxon>
        <taxon>Nannocystaceae</taxon>
        <taxon>Plesiocystis</taxon>
    </lineage>
</organism>
<comment type="caution">
    <text evidence="2">The sequence shown here is derived from an EMBL/GenBank/DDBJ whole genome shotgun (WGS) entry which is preliminary data.</text>
</comment>
<dbReference type="OrthoDB" id="5487439at2"/>
<dbReference type="eggNOG" id="COG1413">
    <property type="taxonomic scope" value="Bacteria"/>
</dbReference>